<accession>A0A6I6DK31</accession>
<protein>
    <recommendedName>
        <fullName evidence="4">Death on curing protein, Doc toxin</fullName>
    </recommendedName>
</protein>
<dbReference type="Pfam" id="PF05016">
    <property type="entry name" value="ParE_toxin"/>
    <property type="match status" value="1"/>
</dbReference>
<dbReference type="RefSeq" id="WP_156204203.1">
    <property type="nucleotide sequence ID" value="NZ_CP046457.1"/>
</dbReference>
<dbReference type="SUPFAM" id="SSF143011">
    <property type="entry name" value="RelE-like"/>
    <property type="match status" value="1"/>
</dbReference>
<dbReference type="KEGG" id="salq:SYNTR_1823"/>
<evidence type="ECO:0000313" key="2">
    <source>
        <dbReference type="EMBL" id="QGU00417.1"/>
    </source>
</evidence>
<keyword evidence="3" id="KW-1185">Reference proteome</keyword>
<dbReference type="Proteomes" id="UP000426444">
    <property type="component" value="Chromosome"/>
</dbReference>
<keyword evidence="1" id="KW-1277">Toxin-antitoxin system</keyword>
<dbReference type="EMBL" id="CP046457">
    <property type="protein sequence ID" value="QGU00417.1"/>
    <property type="molecule type" value="Genomic_DNA"/>
</dbReference>
<sequence>MATYDIQITKPAESDLLEIIWYISKELLEPETAQRVISRISNAIISLGSMQFRHALVSHELLAQKGIRKIVVNNYIVFYIVDEESKIVTIIRVLYNRRDWQNFL</sequence>
<proteinExistence type="predicted"/>
<dbReference type="Gene3D" id="3.30.2310.20">
    <property type="entry name" value="RelE-like"/>
    <property type="match status" value="1"/>
</dbReference>
<organism evidence="2 3">
    <name type="scientific">Candidatus Syntrophocurvum alkaliphilum</name>
    <dbReference type="NCBI Taxonomy" id="2293317"/>
    <lineage>
        <taxon>Bacteria</taxon>
        <taxon>Bacillati</taxon>
        <taxon>Bacillota</taxon>
        <taxon>Clostridia</taxon>
        <taxon>Eubacteriales</taxon>
        <taxon>Syntrophomonadaceae</taxon>
        <taxon>Candidatus Syntrophocurvum</taxon>
    </lineage>
</organism>
<dbReference type="OrthoDB" id="3268478at2"/>
<name>A0A6I6DK31_9FIRM</name>
<gene>
    <name evidence="2" type="ORF">SYNTR_1823</name>
</gene>
<evidence type="ECO:0008006" key="4">
    <source>
        <dbReference type="Google" id="ProtNLM"/>
    </source>
</evidence>
<dbReference type="InterPro" id="IPR035093">
    <property type="entry name" value="RelE/ParE_toxin_dom_sf"/>
</dbReference>
<dbReference type="NCBIfam" id="TIGR02385">
    <property type="entry name" value="RelE_StbE"/>
    <property type="match status" value="1"/>
</dbReference>
<dbReference type="InterPro" id="IPR007712">
    <property type="entry name" value="RelE/ParE_toxin"/>
</dbReference>
<dbReference type="AlphaFoldDB" id="A0A6I6DK31"/>
<evidence type="ECO:0000256" key="1">
    <source>
        <dbReference type="ARBA" id="ARBA00022649"/>
    </source>
</evidence>
<evidence type="ECO:0000313" key="3">
    <source>
        <dbReference type="Proteomes" id="UP000426444"/>
    </source>
</evidence>
<reference evidence="3" key="1">
    <citation type="journal article" date="2019" name="Microbiology">
        <title>Complete Genome Sequence of an Uncultured Bacterium of the Candidate Phylum Bipolaricaulota.</title>
        <authorList>
            <person name="Kadnikov V.V."/>
            <person name="Mardanov A.V."/>
            <person name="Beletsky A.V."/>
            <person name="Frank Y.A."/>
            <person name="Karnachuk O.V."/>
            <person name="Ravin N.V."/>
        </authorList>
    </citation>
    <scope>NUCLEOTIDE SEQUENCE [LARGE SCALE GENOMIC DNA]</scope>
</reference>